<organism evidence="3 4">
    <name type="scientific">Umbelopsis ramanniana AG</name>
    <dbReference type="NCBI Taxonomy" id="1314678"/>
    <lineage>
        <taxon>Eukaryota</taxon>
        <taxon>Fungi</taxon>
        <taxon>Fungi incertae sedis</taxon>
        <taxon>Mucoromycota</taxon>
        <taxon>Mucoromycotina</taxon>
        <taxon>Umbelopsidomycetes</taxon>
        <taxon>Umbelopsidales</taxon>
        <taxon>Umbelopsidaceae</taxon>
        <taxon>Umbelopsis</taxon>
    </lineage>
</organism>
<reference evidence="3" key="1">
    <citation type="submission" date="2021-06" db="EMBL/GenBank/DDBJ databases">
        <authorList>
            <consortium name="DOE Joint Genome Institute"/>
            <person name="Mondo S.J."/>
            <person name="Amses K.R."/>
            <person name="Simmons D.R."/>
            <person name="Longcore J.E."/>
            <person name="Seto K."/>
            <person name="Alves G.H."/>
            <person name="Bonds A.E."/>
            <person name="Quandt C.A."/>
            <person name="Davis W.J."/>
            <person name="Chang Y."/>
            <person name="Letcher P.M."/>
            <person name="Powell M.J."/>
            <person name="Kuo A."/>
            <person name="Labutti K."/>
            <person name="Pangilinan J."/>
            <person name="Andreopoulos W."/>
            <person name="Tritt A."/>
            <person name="Riley R."/>
            <person name="Hundley H."/>
            <person name="Johnson J."/>
            <person name="Lipzen A."/>
            <person name="Barry K."/>
            <person name="Berbee M.L."/>
            <person name="Buchler N.E."/>
            <person name="Grigoriev I.V."/>
            <person name="Spatafora J.W."/>
            <person name="Stajich J.E."/>
            <person name="James T.Y."/>
        </authorList>
    </citation>
    <scope>NUCLEOTIDE SEQUENCE</scope>
    <source>
        <strain evidence="3">AG</strain>
    </source>
</reference>
<sequence>MKFFASLSVVVLSVSVVVAEVAKENVSGNSVASEKQENVQHQQLWASDDHGEKDEKKDKDDGSDHGNFNGCADGDCQGSVDRALAHAMVPFVINTFTSSVPCASGTINFNSLLPTASAIVQVGTGVGAKTATVKCGGSSATVLNPSDVCPTPTSVVKTITVSGQLVTITLPVAETIVQTQINTVTGAGQTVTQTSTVTSTQPCPSTKAACPRKGTDIYVRCDMPIVDIAKNAEGNAYLADEFARQAVEDGCFMVTEWRSDGTSPSVFYRVDVTKPGAVSAYRSACESHGTFRCSESFSASDDISCPA</sequence>
<name>A0AAD5E6U4_UMBRA</name>
<evidence type="ECO:0000313" key="4">
    <source>
        <dbReference type="Proteomes" id="UP001206595"/>
    </source>
</evidence>
<dbReference type="RefSeq" id="XP_051443552.1">
    <property type="nucleotide sequence ID" value="XM_051593405.1"/>
</dbReference>
<dbReference type="Proteomes" id="UP001206595">
    <property type="component" value="Unassembled WGS sequence"/>
</dbReference>
<protein>
    <submittedName>
        <fullName evidence="3">Uncharacterized protein</fullName>
    </submittedName>
</protein>
<gene>
    <name evidence="3" type="ORF">K450DRAFT_281603</name>
</gene>
<dbReference type="GeneID" id="75918747"/>
<evidence type="ECO:0000256" key="2">
    <source>
        <dbReference type="SAM" id="SignalP"/>
    </source>
</evidence>
<keyword evidence="2" id="KW-0732">Signal</keyword>
<feature type="compositionally biased region" description="Polar residues" evidence="1">
    <location>
        <begin position="27"/>
        <end position="45"/>
    </location>
</feature>
<keyword evidence="4" id="KW-1185">Reference proteome</keyword>
<comment type="caution">
    <text evidence="3">The sequence shown here is derived from an EMBL/GenBank/DDBJ whole genome shotgun (WGS) entry which is preliminary data.</text>
</comment>
<reference evidence="3" key="2">
    <citation type="journal article" date="2022" name="Proc. Natl. Acad. Sci. U.S.A.">
        <title>Diploid-dominant life cycles characterize the early evolution of Fungi.</title>
        <authorList>
            <person name="Amses K.R."/>
            <person name="Simmons D.R."/>
            <person name="Longcore J.E."/>
            <person name="Mondo S.J."/>
            <person name="Seto K."/>
            <person name="Jeronimo G.H."/>
            <person name="Bonds A.E."/>
            <person name="Quandt C.A."/>
            <person name="Davis W.J."/>
            <person name="Chang Y."/>
            <person name="Federici B.A."/>
            <person name="Kuo A."/>
            <person name="LaButti K."/>
            <person name="Pangilinan J."/>
            <person name="Andreopoulos W."/>
            <person name="Tritt A."/>
            <person name="Riley R."/>
            <person name="Hundley H."/>
            <person name="Johnson J."/>
            <person name="Lipzen A."/>
            <person name="Barry K."/>
            <person name="Lang B.F."/>
            <person name="Cuomo C.A."/>
            <person name="Buchler N.E."/>
            <person name="Grigoriev I.V."/>
            <person name="Spatafora J.W."/>
            <person name="Stajich J.E."/>
            <person name="James T.Y."/>
        </authorList>
    </citation>
    <scope>NUCLEOTIDE SEQUENCE</scope>
    <source>
        <strain evidence="3">AG</strain>
    </source>
</reference>
<evidence type="ECO:0000256" key="1">
    <source>
        <dbReference type="SAM" id="MobiDB-lite"/>
    </source>
</evidence>
<dbReference type="EMBL" id="MU620928">
    <property type="protein sequence ID" value="KAI8578548.1"/>
    <property type="molecule type" value="Genomic_DNA"/>
</dbReference>
<evidence type="ECO:0000313" key="3">
    <source>
        <dbReference type="EMBL" id="KAI8578548.1"/>
    </source>
</evidence>
<feature type="chain" id="PRO_5041995223" evidence="2">
    <location>
        <begin position="20"/>
        <end position="307"/>
    </location>
</feature>
<proteinExistence type="predicted"/>
<feature type="region of interest" description="Disordered" evidence="1">
    <location>
        <begin position="27"/>
        <end position="66"/>
    </location>
</feature>
<dbReference type="AlphaFoldDB" id="A0AAD5E6U4"/>
<feature type="compositionally biased region" description="Basic and acidic residues" evidence="1">
    <location>
        <begin position="47"/>
        <end position="64"/>
    </location>
</feature>
<accession>A0AAD5E6U4</accession>
<feature type="signal peptide" evidence="2">
    <location>
        <begin position="1"/>
        <end position="19"/>
    </location>
</feature>